<organism evidence="16 17">
    <name type="scientific">Enterobacillus tribolii</name>
    <dbReference type="NCBI Taxonomy" id="1487935"/>
    <lineage>
        <taxon>Bacteria</taxon>
        <taxon>Pseudomonadati</taxon>
        <taxon>Pseudomonadota</taxon>
        <taxon>Gammaproteobacteria</taxon>
        <taxon>Enterobacterales</taxon>
        <taxon>Hafniaceae</taxon>
        <taxon>Enterobacillus</taxon>
    </lineage>
</organism>
<evidence type="ECO:0000256" key="11">
    <source>
        <dbReference type="ARBA" id="ARBA00049902"/>
    </source>
</evidence>
<keyword evidence="5" id="KW-0645">Protease</keyword>
<keyword evidence="17" id="KW-1185">Reference proteome</keyword>
<dbReference type="UniPathway" id="UPA00219"/>
<accession>A0A370R245</accession>
<dbReference type="SUPFAM" id="SSF53955">
    <property type="entry name" value="Lysozyme-like"/>
    <property type="match status" value="1"/>
</dbReference>
<dbReference type="InterPro" id="IPR009647">
    <property type="entry name" value="PBP_C"/>
</dbReference>
<evidence type="ECO:0000259" key="14">
    <source>
        <dbReference type="Pfam" id="PF00912"/>
    </source>
</evidence>
<dbReference type="GO" id="GO:0008658">
    <property type="term" value="F:penicillin binding"/>
    <property type="evidence" value="ECO:0007669"/>
    <property type="project" value="InterPro"/>
</dbReference>
<evidence type="ECO:0000256" key="9">
    <source>
        <dbReference type="ARBA" id="ARBA00023268"/>
    </source>
</evidence>
<comment type="pathway">
    <text evidence="1">Cell wall biogenesis; peptidoglycan biosynthesis.</text>
</comment>
<dbReference type="InterPro" id="IPR050396">
    <property type="entry name" value="Glycosyltr_51/Transpeptidase"/>
</dbReference>
<dbReference type="PANTHER" id="PTHR32282">
    <property type="entry name" value="BINDING PROTEIN TRANSPEPTIDASE, PUTATIVE-RELATED"/>
    <property type="match status" value="1"/>
</dbReference>
<dbReference type="Proteomes" id="UP000254848">
    <property type="component" value="Unassembled WGS sequence"/>
</dbReference>
<feature type="domain" description="Glycosyl transferase family 51" evidence="14">
    <location>
        <begin position="59"/>
        <end position="207"/>
    </location>
</feature>
<sequence>MKSGAFRRIVSNLLVGAGLVLLVCLAFRLWPHPSLSQGMPLSALYLDRNGELIRLTLARDERYRLWTPLEDVSPLVVQGILLHEDRWFYYHPGFNPVSLARGFWRSYVLGARQQGGSTLTMQLARMYWRLNTRTPQGKLWQVVRAIQLELSYSKREILEAYLNYAPYGRNIESIGAASLIYFNKPPSRLVLSEALTLAVLPQSPSYRIDPSTGVAGAALTKARNQLFRRWQRQHPAQPEQEVLFRLPLTLRQPEKLPYTAPHFVEQLQRQLRAEWRTDTVIRTTLDSDLQRLVEKQITAFITRNARRGIRNAAVILVDTRDMGVRALAGSADYYNREIQGQVNGTHARRSPGSTLKPFIYALGLEQGILHPQTILKDVPAAFGAYAPENFDRRFLGPVSATNALNYSRNIPAVYISSRLRQPNLYQFLRMAGVADMASEKHYGLSLILGGGEVTAQELARMYAMLANRGQLSPLVMELGRKAPPPVRLLSDEASFITLDMLRQHRRPGDTLAQAPSSLPVYWKTGTSWGFRDAWSAGIFGPYALVVWQGNFDGRGNNAFVGVDAAAPLFFNIIDAISADYPDLREPKRALPENVRRVEVCLTSGDLPTPWCQQRGQTWFIPGKSPIKVDTVYRPVVLDKRTGEVACPPYDPQETRTEVFEFWPSDLANVFAQAGLPKRVPPSASHCRDGGGQVAGDAPQITSPLRNITYTLRRSTQRQERIVFSAVTDADTNTLYWFVDDIYLGSSASRGAVSWRPARSGQFRVRAIDDHGRADGRTIRVEWVN</sequence>
<name>A0A370R245_9GAMM</name>
<dbReference type="Pfam" id="PF00912">
    <property type="entry name" value="Transgly"/>
    <property type="match status" value="1"/>
</dbReference>
<dbReference type="AlphaFoldDB" id="A0A370R245"/>
<evidence type="ECO:0000256" key="12">
    <source>
        <dbReference type="SAM" id="MobiDB-lite"/>
    </source>
</evidence>
<evidence type="ECO:0000256" key="6">
    <source>
        <dbReference type="ARBA" id="ARBA00022676"/>
    </source>
</evidence>
<keyword evidence="8" id="KW-0378">Hydrolase</keyword>
<comment type="catalytic activity">
    <reaction evidence="11">
        <text>[GlcNAc-(1-&gt;4)-Mur2Ac(oyl-L-Ala-gamma-D-Glu-L-Lys-D-Ala-D-Ala)](n)-di-trans,octa-cis-undecaprenyl diphosphate + beta-D-GlcNAc-(1-&gt;4)-Mur2Ac(oyl-L-Ala-gamma-D-Glu-L-Lys-D-Ala-D-Ala)-di-trans,octa-cis-undecaprenyl diphosphate = [GlcNAc-(1-&gt;4)-Mur2Ac(oyl-L-Ala-gamma-D-Glu-L-Lys-D-Ala-D-Ala)](n+1)-di-trans,octa-cis-undecaprenyl diphosphate + di-trans,octa-cis-undecaprenyl diphosphate + H(+)</text>
        <dbReference type="Rhea" id="RHEA:23708"/>
        <dbReference type="Rhea" id="RHEA-COMP:9602"/>
        <dbReference type="Rhea" id="RHEA-COMP:9603"/>
        <dbReference type="ChEBI" id="CHEBI:15378"/>
        <dbReference type="ChEBI" id="CHEBI:58405"/>
        <dbReference type="ChEBI" id="CHEBI:60033"/>
        <dbReference type="ChEBI" id="CHEBI:78435"/>
        <dbReference type="EC" id="2.4.99.28"/>
    </reaction>
</comment>
<dbReference type="GO" id="GO:0030288">
    <property type="term" value="C:outer membrane-bounded periplasmic space"/>
    <property type="evidence" value="ECO:0007669"/>
    <property type="project" value="TreeGrafter"/>
</dbReference>
<dbReference type="Pfam" id="PF06832">
    <property type="entry name" value="BiPBP_C"/>
    <property type="match status" value="1"/>
</dbReference>
<evidence type="ECO:0000256" key="2">
    <source>
        <dbReference type="ARBA" id="ARBA00007090"/>
    </source>
</evidence>
<evidence type="ECO:0000256" key="1">
    <source>
        <dbReference type="ARBA" id="ARBA00004752"/>
    </source>
</evidence>
<evidence type="ECO:0000256" key="5">
    <source>
        <dbReference type="ARBA" id="ARBA00022670"/>
    </source>
</evidence>
<dbReference type="InterPro" id="IPR023346">
    <property type="entry name" value="Lysozyme-like_dom_sf"/>
</dbReference>
<dbReference type="InterPro" id="IPR036950">
    <property type="entry name" value="PBP_transglycosylase"/>
</dbReference>
<comment type="similarity">
    <text evidence="2">In the C-terminal section; belongs to the transpeptidase family.</text>
</comment>
<dbReference type="GO" id="GO:0009252">
    <property type="term" value="P:peptidoglycan biosynthetic process"/>
    <property type="evidence" value="ECO:0007669"/>
    <property type="project" value="UniProtKB-UniPathway"/>
</dbReference>
<evidence type="ECO:0000313" key="17">
    <source>
        <dbReference type="Proteomes" id="UP000254848"/>
    </source>
</evidence>
<evidence type="ECO:0000259" key="15">
    <source>
        <dbReference type="Pfam" id="PF06832"/>
    </source>
</evidence>
<feature type="domain" description="Penicillin-binding protein transpeptidase" evidence="13">
    <location>
        <begin position="313"/>
        <end position="527"/>
    </location>
</feature>
<keyword evidence="7" id="KW-0808">Transferase</keyword>
<dbReference type="Pfam" id="PF00905">
    <property type="entry name" value="Transpeptidase"/>
    <property type="match status" value="1"/>
</dbReference>
<keyword evidence="9" id="KW-0511">Multifunctional enzyme</keyword>
<evidence type="ECO:0000259" key="13">
    <source>
        <dbReference type="Pfam" id="PF00905"/>
    </source>
</evidence>
<feature type="domain" description="Penicillin-binding C-terminal" evidence="15">
    <location>
        <begin position="692"/>
        <end position="778"/>
    </location>
</feature>
<dbReference type="NCBIfam" id="TIGR02073">
    <property type="entry name" value="PBP_1c"/>
    <property type="match status" value="1"/>
</dbReference>
<evidence type="ECO:0000256" key="3">
    <source>
        <dbReference type="ARBA" id="ARBA00007739"/>
    </source>
</evidence>
<keyword evidence="4" id="KW-0121">Carboxypeptidase</keyword>
<dbReference type="GO" id="GO:0008955">
    <property type="term" value="F:peptidoglycan glycosyltransferase activity"/>
    <property type="evidence" value="ECO:0007669"/>
    <property type="project" value="UniProtKB-EC"/>
</dbReference>
<dbReference type="Gene3D" id="1.10.3810.10">
    <property type="entry name" value="Biosynthetic peptidoglycan transglycosylase-like"/>
    <property type="match status" value="1"/>
</dbReference>
<dbReference type="InterPro" id="IPR012338">
    <property type="entry name" value="Beta-lactam/transpept-like"/>
</dbReference>
<evidence type="ECO:0000256" key="8">
    <source>
        <dbReference type="ARBA" id="ARBA00022801"/>
    </source>
</evidence>
<dbReference type="OrthoDB" id="9766909at2"/>
<evidence type="ECO:0000256" key="10">
    <source>
        <dbReference type="ARBA" id="ARBA00044770"/>
    </source>
</evidence>
<keyword evidence="6" id="KW-0328">Glycosyltransferase</keyword>
<feature type="region of interest" description="Disordered" evidence="12">
    <location>
        <begin position="680"/>
        <end position="699"/>
    </location>
</feature>
<dbReference type="SUPFAM" id="SSF56601">
    <property type="entry name" value="beta-lactamase/transpeptidase-like"/>
    <property type="match status" value="1"/>
</dbReference>
<dbReference type="GO" id="GO:0004180">
    <property type="term" value="F:carboxypeptidase activity"/>
    <property type="evidence" value="ECO:0007669"/>
    <property type="project" value="UniProtKB-KW"/>
</dbReference>
<dbReference type="GO" id="GO:0006508">
    <property type="term" value="P:proteolysis"/>
    <property type="evidence" value="ECO:0007669"/>
    <property type="project" value="UniProtKB-KW"/>
</dbReference>
<evidence type="ECO:0000256" key="7">
    <source>
        <dbReference type="ARBA" id="ARBA00022679"/>
    </source>
</evidence>
<protein>
    <recommendedName>
        <fullName evidence="10">peptidoglycan glycosyltransferase</fullName>
        <ecNumber evidence="10">2.4.99.28</ecNumber>
    </recommendedName>
</protein>
<comment type="similarity">
    <text evidence="3">In the N-terminal section; belongs to the glycosyltransferase 51 family.</text>
</comment>
<evidence type="ECO:0000313" key="16">
    <source>
        <dbReference type="EMBL" id="RDK95955.1"/>
    </source>
</evidence>
<dbReference type="PANTHER" id="PTHR32282:SF15">
    <property type="entry name" value="PENICILLIN-BINDING PROTEIN 1C"/>
    <property type="match status" value="1"/>
</dbReference>
<dbReference type="InterPro" id="IPR001460">
    <property type="entry name" value="PCN-bd_Tpept"/>
</dbReference>
<comment type="caution">
    <text evidence="16">The sequence shown here is derived from an EMBL/GenBank/DDBJ whole genome shotgun (WGS) entry which is preliminary data.</text>
</comment>
<dbReference type="Gene3D" id="3.40.710.10">
    <property type="entry name" value="DD-peptidase/beta-lactamase superfamily"/>
    <property type="match status" value="1"/>
</dbReference>
<dbReference type="RefSeq" id="WP_115457683.1">
    <property type="nucleotide sequence ID" value="NZ_QRAP01000002.1"/>
</dbReference>
<reference evidence="16 17" key="1">
    <citation type="submission" date="2018-07" db="EMBL/GenBank/DDBJ databases">
        <title>Genomic Encyclopedia of Type Strains, Phase IV (KMG-IV): sequencing the most valuable type-strain genomes for metagenomic binning, comparative biology and taxonomic classification.</title>
        <authorList>
            <person name="Goeker M."/>
        </authorList>
    </citation>
    <scope>NUCLEOTIDE SEQUENCE [LARGE SCALE GENOMIC DNA]</scope>
    <source>
        <strain evidence="16 17">DSM 103736</strain>
    </source>
</reference>
<proteinExistence type="inferred from homology"/>
<gene>
    <name evidence="16" type="ORF">C8D90_102440</name>
</gene>
<dbReference type="InterPro" id="IPR011815">
    <property type="entry name" value="PBP_1c"/>
</dbReference>
<dbReference type="EC" id="2.4.99.28" evidence="10"/>
<evidence type="ECO:0000256" key="4">
    <source>
        <dbReference type="ARBA" id="ARBA00022645"/>
    </source>
</evidence>
<dbReference type="EMBL" id="QRAP01000002">
    <property type="protein sequence ID" value="RDK95955.1"/>
    <property type="molecule type" value="Genomic_DNA"/>
</dbReference>
<dbReference type="InterPro" id="IPR001264">
    <property type="entry name" value="Glyco_trans_51"/>
</dbReference>